<dbReference type="Proteomes" id="UP001162164">
    <property type="component" value="Unassembled WGS sequence"/>
</dbReference>
<sequence>VVHDVSVITEDFCLTSFLEFEKWKDETVENIRFLRAYKDLKRDLNRMIREAKKDCWKKLCQELDNNIWGMAYKIVAKKLNSLTPYEIDDDRKKTNKKDIELFTLKELEAAAANIKCGKAPGPDQIPPEAVKIMAECLPNWILAVMNTLLEKQEFPNKWKEARVVPLCMLNVLSKLLEILIKNRLQEELEVKGGLHPNQYSYQKGKSTIQAIEEVIETVRDYKCKCGWMKEHKLTLAPQKTEAIILGGKRNIGGIKFNLEGVEITPSKTLRYLGITLDEKLSFRRHIQCVTAKAEDRVAGLTRILPNIGPKGRCSSEWLQHIKLSAVALQIITGTIPTDLLVKERAYAQYHRQEETREVKERARDNSLIAWQQRWESETAKAQWTKRLFPNITQWIKCEHRTANYHLTQVMSGHGSFRSFAKRIKKDASDECMYCGEEDTAENTIFKCSRWRENRDSAYQELGRELTPETLVMTMITSDTAWKTTFNMIKTIMSAKEKEEMARQERERREN</sequence>
<organism evidence="1 2">
    <name type="scientific">Molorchus minor</name>
    <dbReference type="NCBI Taxonomy" id="1323400"/>
    <lineage>
        <taxon>Eukaryota</taxon>
        <taxon>Metazoa</taxon>
        <taxon>Ecdysozoa</taxon>
        <taxon>Arthropoda</taxon>
        <taxon>Hexapoda</taxon>
        <taxon>Insecta</taxon>
        <taxon>Pterygota</taxon>
        <taxon>Neoptera</taxon>
        <taxon>Endopterygota</taxon>
        <taxon>Coleoptera</taxon>
        <taxon>Polyphaga</taxon>
        <taxon>Cucujiformia</taxon>
        <taxon>Chrysomeloidea</taxon>
        <taxon>Cerambycidae</taxon>
        <taxon>Lamiinae</taxon>
        <taxon>Monochamini</taxon>
        <taxon>Molorchus</taxon>
    </lineage>
</organism>
<dbReference type="PANTHER" id="PTHR19446">
    <property type="entry name" value="REVERSE TRANSCRIPTASES"/>
    <property type="match status" value="1"/>
</dbReference>
<name>A0ABQ9JRJ7_9CUCU</name>
<evidence type="ECO:0000313" key="1">
    <source>
        <dbReference type="EMBL" id="KAJ8980685.1"/>
    </source>
</evidence>
<dbReference type="EMBL" id="JAPWTJ010000243">
    <property type="protein sequence ID" value="KAJ8980685.1"/>
    <property type="molecule type" value="Genomic_DNA"/>
</dbReference>
<comment type="caution">
    <text evidence="1">The sequence shown here is derived from an EMBL/GenBank/DDBJ whole genome shotgun (WGS) entry which is preliminary data.</text>
</comment>
<evidence type="ECO:0008006" key="3">
    <source>
        <dbReference type="Google" id="ProtNLM"/>
    </source>
</evidence>
<reference evidence="1" key="1">
    <citation type="journal article" date="2023" name="Insect Mol. Biol.">
        <title>Genome sequencing provides insights into the evolution of gene families encoding plant cell wall-degrading enzymes in longhorned beetles.</title>
        <authorList>
            <person name="Shin N.R."/>
            <person name="Okamura Y."/>
            <person name="Kirsch R."/>
            <person name="Pauchet Y."/>
        </authorList>
    </citation>
    <scope>NUCLEOTIDE SEQUENCE</scope>
    <source>
        <strain evidence="1">MMC_N1</strain>
    </source>
</reference>
<protein>
    <recommendedName>
        <fullName evidence="3">Reverse transcriptase domain-containing protein</fullName>
    </recommendedName>
</protein>
<gene>
    <name evidence="1" type="ORF">NQ317_006081</name>
</gene>
<feature type="non-terminal residue" evidence="1">
    <location>
        <position position="1"/>
    </location>
</feature>
<proteinExistence type="predicted"/>
<evidence type="ECO:0000313" key="2">
    <source>
        <dbReference type="Proteomes" id="UP001162164"/>
    </source>
</evidence>
<keyword evidence="2" id="KW-1185">Reference proteome</keyword>
<accession>A0ABQ9JRJ7</accession>